<evidence type="ECO:0000256" key="2">
    <source>
        <dbReference type="ARBA" id="ARBA00023163"/>
    </source>
</evidence>
<dbReference type="InterPro" id="IPR036915">
    <property type="entry name" value="Cyclin-like_sf"/>
</dbReference>
<keyword evidence="2" id="KW-0804">Transcription</keyword>
<accession>A0AAV1SSZ3</accession>
<proteinExistence type="predicted"/>
<protein>
    <recommendedName>
        <fullName evidence="3">Transcription factor TFIIB cyclin-like domain-containing protein</fullName>
    </recommendedName>
</protein>
<name>A0AAV1SSZ3_9ROSI</name>
<dbReference type="InterPro" id="IPR000812">
    <property type="entry name" value="TFIIB"/>
</dbReference>
<dbReference type="GO" id="GO:0070897">
    <property type="term" value="P:transcription preinitiation complex assembly"/>
    <property type="evidence" value="ECO:0007669"/>
    <property type="project" value="InterPro"/>
</dbReference>
<evidence type="ECO:0000313" key="5">
    <source>
        <dbReference type="Proteomes" id="UP001314170"/>
    </source>
</evidence>
<sequence>MLHCGLVLESHYIDEVSEWRIFSDGSSNKDPNRVDESSNILSSGINLSTFISASKGSKNDILKLHIREQDPDKALFHGFRAINTMADRLNIVEAIRVRANEILTKMEEQKSRTVKNQQALSTACLFIACRENKLLRTLKEIRSATFGFTMKQVNKAAQLIRKQLGLDMGATDTSELVRRFCYNLGMKGIP</sequence>
<gene>
    <name evidence="4" type="ORF">DCAF_LOCUS25954</name>
</gene>
<dbReference type="Gene3D" id="1.10.472.170">
    <property type="match status" value="1"/>
</dbReference>
<evidence type="ECO:0000313" key="4">
    <source>
        <dbReference type="EMBL" id="CAK7355694.1"/>
    </source>
</evidence>
<keyword evidence="5" id="KW-1185">Reference proteome</keyword>
<evidence type="ECO:0000259" key="3">
    <source>
        <dbReference type="Pfam" id="PF00382"/>
    </source>
</evidence>
<feature type="domain" description="Transcription factor TFIIB cyclin-like" evidence="3">
    <location>
        <begin position="73"/>
        <end position="144"/>
    </location>
</feature>
<dbReference type="GO" id="GO:0097550">
    <property type="term" value="C:transcription preinitiation complex"/>
    <property type="evidence" value="ECO:0007669"/>
    <property type="project" value="TreeGrafter"/>
</dbReference>
<dbReference type="PRINTS" id="PR00685">
    <property type="entry name" value="TIFACTORIIB"/>
</dbReference>
<dbReference type="InterPro" id="IPR013150">
    <property type="entry name" value="TFIIB_cyclin"/>
</dbReference>
<reference evidence="4 5" key="1">
    <citation type="submission" date="2024-01" db="EMBL/GenBank/DDBJ databases">
        <authorList>
            <person name="Waweru B."/>
        </authorList>
    </citation>
    <scope>NUCLEOTIDE SEQUENCE [LARGE SCALE GENOMIC DNA]</scope>
</reference>
<evidence type="ECO:0000256" key="1">
    <source>
        <dbReference type="ARBA" id="ARBA00023015"/>
    </source>
</evidence>
<dbReference type="PANTHER" id="PTHR11618">
    <property type="entry name" value="TRANSCRIPTION INITIATION FACTOR IIB-RELATED"/>
    <property type="match status" value="1"/>
</dbReference>
<comment type="caution">
    <text evidence="4">The sequence shown here is derived from an EMBL/GenBank/DDBJ whole genome shotgun (WGS) entry which is preliminary data.</text>
</comment>
<dbReference type="Pfam" id="PF00382">
    <property type="entry name" value="TFIIB"/>
    <property type="match status" value="1"/>
</dbReference>
<dbReference type="Proteomes" id="UP001314170">
    <property type="component" value="Unassembled WGS sequence"/>
</dbReference>
<organism evidence="4 5">
    <name type="scientific">Dovyalis caffra</name>
    <dbReference type="NCBI Taxonomy" id="77055"/>
    <lineage>
        <taxon>Eukaryota</taxon>
        <taxon>Viridiplantae</taxon>
        <taxon>Streptophyta</taxon>
        <taxon>Embryophyta</taxon>
        <taxon>Tracheophyta</taxon>
        <taxon>Spermatophyta</taxon>
        <taxon>Magnoliopsida</taxon>
        <taxon>eudicotyledons</taxon>
        <taxon>Gunneridae</taxon>
        <taxon>Pentapetalae</taxon>
        <taxon>rosids</taxon>
        <taxon>fabids</taxon>
        <taxon>Malpighiales</taxon>
        <taxon>Salicaceae</taxon>
        <taxon>Flacourtieae</taxon>
        <taxon>Dovyalis</taxon>
    </lineage>
</organism>
<dbReference type="PANTHER" id="PTHR11618:SF78">
    <property type="entry name" value="TRANSCRIPTION INITIATION FACTOR IIB-2"/>
    <property type="match status" value="1"/>
</dbReference>
<dbReference type="EMBL" id="CAWUPB010001196">
    <property type="protein sequence ID" value="CAK7355694.1"/>
    <property type="molecule type" value="Genomic_DNA"/>
</dbReference>
<keyword evidence="1" id="KW-0805">Transcription regulation</keyword>
<dbReference type="SUPFAM" id="SSF47954">
    <property type="entry name" value="Cyclin-like"/>
    <property type="match status" value="1"/>
</dbReference>
<dbReference type="GO" id="GO:0017025">
    <property type="term" value="F:TBP-class protein binding"/>
    <property type="evidence" value="ECO:0007669"/>
    <property type="project" value="InterPro"/>
</dbReference>
<dbReference type="AlphaFoldDB" id="A0AAV1SSZ3"/>
<dbReference type="GO" id="GO:0005634">
    <property type="term" value="C:nucleus"/>
    <property type="evidence" value="ECO:0007669"/>
    <property type="project" value="TreeGrafter"/>
</dbReference>